<comment type="caution">
    <text evidence="3">The sequence shown here is derived from an EMBL/GenBank/DDBJ whole genome shotgun (WGS) entry which is preliminary data.</text>
</comment>
<gene>
    <name evidence="3" type="ORF">AAF712_005078</name>
</gene>
<sequence length="503" mass="54581">MPTATSTVTITVPKEPSTKTLRSLYNRAAKAFLNRDIRLTHSLLQSAFDILNTEPPCSSTDSLQTLRKWDILRITFDTTVYSSSPGSDFPEPLRQTSLKSPHTLVKDMYNRSLASFSTDKTSTSIVFLPVQVVSALVYSSLKVDAPQVGRELIEEWLARRGNRLGYHPPSTPEEDGYEKVLELYCLQVLPKLEEWDYATEFLQYESELQPESRLALQTALRTQHIQAVSSRLAPPISPQPSTPSVTSRSQSPTPSSSSSSSSLSTTSTHTVTPATLQHHSMTPFPSSSSSSASSEGTATPSSNDQIPNGGPAHPNGNGHAHHPINDKGKGKARSPTTRSVASGSASTLARRASPSSSSPARATSNHPLNPHSPNPLSLPRSYLNHAGGSRGGPAGMTTYALIRASLEPYWLKLANLGGSKISALVLMVVLPVISIIVRWRTRRRLRARGTIGASGADAVRRRLRTVNARDSQTKALAMMLVRMWWAFLRSVVDTVRMGVSGLV</sequence>
<reference evidence="3 4" key="1">
    <citation type="submission" date="2024-05" db="EMBL/GenBank/DDBJ databases">
        <title>A draft genome resource for the thread blight pathogen Marasmius tenuissimus strain MS-2.</title>
        <authorList>
            <person name="Yulfo-Soto G.E."/>
            <person name="Baruah I.K."/>
            <person name="Amoako-Attah I."/>
            <person name="Bukari Y."/>
            <person name="Meinhardt L.W."/>
            <person name="Bailey B.A."/>
            <person name="Cohen S.P."/>
        </authorList>
    </citation>
    <scope>NUCLEOTIDE SEQUENCE [LARGE SCALE GENOMIC DNA]</scope>
    <source>
        <strain evidence="3 4">MS-2</strain>
    </source>
</reference>
<dbReference type="Proteomes" id="UP001437256">
    <property type="component" value="Unassembled WGS sequence"/>
</dbReference>
<evidence type="ECO:0000256" key="2">
    <source>
        <dbReference type="SAM" id="Phobius"/>
    </source>
</evidence>
<evidence type="ECO:0000313" key="4">
    <source>
        <dbReference type="Proteomes" id="UP001437256"/>
    </source>
</evidence>
<evidence type="ECO:0000313" key="3">
    <source>
        <dbReference type="EMBL" id="KAL0067910.1"/>
    </source>
</evidence>
<feature type="compositionally biased region" description="Polar residues" evidence="1">
    <location>
        <begin position="334"/>
        <end position="343"/>
    </location>
</feature>
<feature type="transmembrane region" description="Helical" evidence="2">
    <location>
        <begin position="421"/>
        <end position="439"/>
    </location>
</feature>
<name>A0ABR3A338_9AGAR</name>
<keyword evidence="2" id="KW-1133">Transmembrane helix</keyword>
<keyword evidence="4" id="KW-1185">Reference proteome</keyword>
<keyword evidence="2" id="KW-0472">Membrane</keyword>
<feature type="compositionally biased region" description="Low complexity" evidence="1">
    <location>
        <begin position="344"/>
        <end position="379"/>
    </location>
</feature>
<keyword evidence="2" id="KW-0812">Transmembrane</keyword>
<feature type="compositionally biased region" description="Low complexity" evidence="1">
    <location>
        <begin position="280"/>
        <end position="318"/>
    </location>
</feature>
<organism evidence="3 4">
    <name type="scientific">Marasmius tenuissimus</name>
    <dbReference type="NCBI Taxonomy" id="585030"/>
    <lineage>
        <taxon>Eukaryota</taxon>
        <taxon>Fungi</taxon>
        <taxon>Dikarya</taxon>
        <taxon>Basidiomycota</taxon>
        <taxon>Agaricomycotina</taxon>
        <taxon>Agaricomycetes</taxon>
        <taxon>Agaricomycetidae</taxon>
        <taxon>Agaricales</taxon>
        <taxon>Marasmiineae</taxon>
        <taxon>Marasmiaceae</taxon>
        <taxon>Marasmius</taxon>
    </lineage>
</organism>
<dbReference type="EMBL" id="JBBXMP010000022">
    <property type="protein sequence ID" value="KAL0067910.1"/>
    <property type="molecule type" value="Genomic_DNA"/>
</dbReference>
<proteinExistence type="predicted"/>
<accession>A0ABR3A338</accession>
<protein>
    <submittedName>
        <fullName evidence="3">Uncharacterized protein</fullName>
    </submittedName>
</protein>
<feature type="region of interest" description="Disordered" evidence="1">
    <location>
        <begin position="227"/>
        <end position="390"/>
    </location>
</feature>
<feature type="compositionally biased region" description="Low complexity" evidence="1">
    <location>
        <begin position="242"/>
        <end position="273"/>
    </location>
</feature>
<evidence type="ECO:0000256" key="1">
    <source>
        <dbReference type="SAM" id="MobiDB-lite"/>
    </source>
</evidence>